<gene>
    <name evidence="1" type="ORF">GN244_ATG04788</name>
</gene>
<protein>
    <submittedName>
        <fullName evidence="1">Uncharacterized protein</fullName>
    </submittedName>
</protein>
<name>A0A833TGP1_PHYIN</name>
<proteinExistence type="predicted"/>
<keyword evidence="2" id="KW-1185">Reference proteome</keyword>
<accession>A0A833TGP1</accession>
<sequence>MKHPEVRIPVVTIVTVLPKLLDHRYASEPRRARRNDRAPEVGVSCLNAENVTIGRGALAHTAVECLRTYLDLTLSTPMTALNPPVCLIRTLPAETTLPFRIMALGMVVSSLGMIRYVSKIDVKMFDDWKTLEAYLRNYGRRTYQVGMPISSCGTV</sequence>
<comment type="caution">
    <text evidence="1">The sequence shown here is derived from an EMBL/GenBank/DDBJ whole genome shotgun (WGS) entry which is preliminary data.</text>
</comment>
<organism evidence="1 2">
    <name type="scientific">Phytophthora infestans</name>
    <name type="common">Potato late blight agent</name>
    <name type="synonym">Botrytis infestans</name>
    <dbReference type="NCBI Taxonomy" id="4787"/>
    <lineage>
        <taxon>Eukaryota</taxon>
        <taxon>Sar</taxon>
        <taxon>Stramenopiles</taxon>
        <taxon>Oomycota</taxon>
        <taxon>Peronosporomycetes</taxon>
        <taxon>Peronosporales</taxon>
        <taxon>Peronosporaceae</taxon>
        <taxon>Phytophthora</taxon>
    </lineage>
</organism>
<dbReference type="AlphaFoldDB" id="A0A833TGP1"/>
<evidence type="ECO:0000313" key="2">
    <source>
        <dbReference type="Proteomes" id="UP000602510"/>
    </source>
</evidence>
<evidence type="ECO:0000313" key="1">
    <source>
        <dbReference type="EMBL" id="KAF4042869.1"/>
    </source>
</evidence>
<dbReference type="Proteomes" id="UP000602510">
    <property type="component" value="Unassembled WGS sequence"/>
</dbReference>
<dbReference type="EMBL" id="WSZM01000095">
    <property type="protein sequence ID" value="KAF4042869.1"/>
    <property type="molecule type" value="Genomic_DNA"/>
</dbReference>
<reference evidence="1" key="1">
    <citation type="submission" date="2020-04" db="EMBL/GenBank/DDBJ databases">
        <title>Hybrid Assembly of Korean Phytophthora infestans isolates.</title>
        <authorList>
            <person name="Prokchorchik M."/>
            <person name="Lee Y."/>
            <person name="Seo J."/>
            <person name="Cho J.-H."/>
            <person name="Park Y.-E."/>
            <person name="Jang D.-C."/>
            <person name="Im J.-S."/>
            <person name="Choi J.-G."/>
            <person name="Park H.-J."/>
            <person name="Lee G.-B."/>
            <person name="Lee Y.-G."/>
            <person name="Hong S.-Y."/>
            <person name="Cho K."/>
            <person name="Sohn K.H."/>
        </authorList>
    </citation>
    <scope>NUCLEOTIDE SEQUENCE</scope>
    <source>
        <strain evidence="1">KR_1_A1</strain>
    </source>
</reference>